<protein>
    <submittedName>
        <fullName evidence="2">Uncharacterized protein</fullName>
    </submittedName>
</protein>
<organism evidence="2 3">
    <name type="scientific">Streblomastix strix</name>
    <dbReference type="NCBI Taxonomy" id="222440"/>
    <lineage>
        <taxon>Eukaryota</taxon>
        <taxon>Metamonada</taxon>
        <taxon>Preaxostyla</taxon>
        <taxon>Oxymonadida</taxon>
        <taxon>Streblomastigidae</taxon>
        <taxon>Streblomastix</taxon>
    </lineage>
</organism>
<gene>
    <name evidence="2" type="ORF">EZS28_035231</name>
</gene>
<feature type="region of interest" description="Disordered" evidence="1">
    <location>
        <begin position="72"/>
        <end position="118"/>
    </location>
</feature>
<comment type="caution">
    <text evidence="2">The sequence shown here is derived from an EMBL/GenBank/DDBJ whole genome shotgun (WGS) entry which is preliminary data.</text>
</comment>
<name>A0A5J4UH53_9EUKA</name>
<dbReference type="EMBL" id="SNRW01016560">
    <property type="protein sequence ID" value="KAA6369242.1"/>
    <property type="molecule type" value="Genomic_DNA"/>
</dbReference>
<evidence type="ECO:0000256" key="1">
    <source>
        <dbReference type="SAM" id="MobiDB-lite"/>
    </source>
</evidence>
<sequence length="152" mass="17075">MSHLKINVTLFHPQSKISFYECDKFPKATTPPPGVIRQSVMKELNKRSSSAQIFFMGVEGEAGPLSRVIEGEEGAQTRQTMEQPNLRNFRETRRSVNEISSIQGRNRGREAGFDGNNACLQGRRKQTETLAIIKTNIAPRKHSSIHETPPRG</sequence>
<reference evidence="2 3" key="1">
    <citation type="submission" date="2019-03" db="EMBL/GenBank/DDBJ databases">
        <title>Single cell metagenomics reveals metabolic interactions within the superorganism composed of flagellate Streblomastix strix and complex community of Bacteroidetes bacteria on its surface.</title>
        <authorList>
            <person name="Treitli S.C."/>
            <person name="Kolisko M."/>
            <person name="Husnik F."/>
            <person name="Keeling P."/>
            <person name="Hampl V."/>
        </authorList>
    </citation>
    <scope>NUCLEOTIDE SEQUENCE [LARGE SCALE GENOMIC DNA]</scope>
    <source>
        <strain evidence="2">ST1C</strain>
    </source>
</reference>
<dbReference type="Proteomes" id="UP000324800">
    <property type="component" value="Unassembled WGS sequence"/>
</dbReference>
<dbReference type="AlphaFoldDB" id="A0A5J4UH53"/>
<accession>A0A5J4UH53</accession>
<evidence type="ECO:0000313" key="2">
    <source>
        <dbReference type="EMBL" id="KAA6369242.1"/>
    </source>
</evidence>
<evidence type="ECO:0000313" key="3">
    <source>
        <dbReference type="Proteomes" id="UP000324800"/>
    </source>
</evidence>
<feature type="non-terminal residue" evidence="2">
    <location>
        <position position="152"/>
    </location>
</feature>
<proteinExistence type="predicted"/>
<feature type="compositionally biased region" description="Polar residues" evidence="1">
    <location>
        <begin position="76"/>
        <end position="86"/>
    </location>
</feature>